<dbReference type="AlphaFoldDB" id="A0A196SBQ1"/>
<keyword evidence="6" id="KW-1133">Transmembrane helix</keyword>
<organism evidence="9 10">
    <name type="scientific">Blastocystis sp. subtype 1 (strain ATCC 50177 / NandII)</name>
    <dbReference type="NCBI Taxonomy" id="478820"/>
    <lineage>
        <taxon>Eukaryota</taxon>
        <taxon>Sar</taxon>
        <taxon>Stramenopiles</taxon>
        <taxon>Bigyra</taxon>
        <taxon>Opalozoa</taxon>
        <taxon>Opalinata</taxon>
        <taxon>Blastocystidae</taxon>
        <taxon>Blastocystis</taxon>
    </lineage>
</organism>
<evidence type="ECO:0000256" key="6">
    <source>
        <dbReference type="SAM" id="Phobius"/>
    </source>
</evidence>
<dbReference type="Gene3D" id="3.60.21.10">
    <property type="match status" value="1"/>
</dbReference>
<feature type="signal peptide" evidence="7">
    <location>
        <begin position="1"/>
        <end position="23"/>
    </location>
</feature>
<comment type="caution">
    <text evidence="9">The sequence shown here is derived from an EMBL/GenBank/DDBJ whole genome shotgun (WGS) entry which is preliminary data.</text>
</comment>
<dbReference type="OrthoDB" id="45365at2759"/>
<evidence type="ECO:0000259" key="8">
    <source>
        <dbReference type="Pfam" id="PF00149"/>
    </source>
</evidence>
<dbReference type="GO" id="GO:0046872">
    <property type="term" value="F:metal ion binding"/>
    <property type="evidence" value="ECO:0007669"/>
    <property type="project" value="UniProtKB-KW"/>
</dbReference>
<reference evidence="9 10" key="1">
    <citation type="submission" date="2016-05" db="EMBL/GenBank/DDBJ databases">
        <title>Nuclear genome of Blastocystis sp. subtype 1 NandII.</title>
        <authorList>
            <person name="Gentekaki E."/>
            <person name="Curtis B."/>
            <person name="Stairs C."/>
            <person name="Eme L."/>
            <person name="Herman E."/>
            <person name="Klimes V."/>
            <person name="Arias M.C."/>
            <person name="Elias M."/>
            <person name="Hilliou F."/>
            <person name="Klute M."/>
            <person name="Malik S.-B."/>
            <person name="Pightling A."/>
            <person name="Rachubinski R."/>
            <person name="Salas D."/>
            <person name="Schlacht A."/>
            <person name="Suga H."/>
            <person name="Archibald J."/>
            <person name="Ball S.G."/>
            <person name="Clark G."/>
            <person name="Dacks J."/>
            <person name="Van Der Giezen M."/>
            <person name="Tsaousis A."/>
            <person name="Roger A."/>
        </authorList>
    </citation>
    <scope>NUCLEOTIDE SEQUENCE [LARGE SCALE GENOMIC DNA]</scope>
    <source>
        <strain evidence="10">ATCC 50177 / NandII</strain>
    </source>
</reference>
<feature type="region of interest" description="Disordered" evidence="5">
    <location>
        <begin position="400"/>
        <end position="440"/>
    </location>
</feature>
<feature type="transmembrane region" description="Helical" evidence="6">
    <location>
        <begin position="550"/>
        <end position="571"/>
    </location>
</feature>
<keyword evidence="6 9" id="KW-0812">Transmembrane</keyword>
<evidence type="ECO:0000256" key="2">
    <source>
        <dbReference type="ARBA" id="ARBA00022801"/>
    </source>
</evidence>
<evidence type="ECO:0000256" key="7">
    <source>
        <dbReference type="SAM" id="SignalP"/>
    </source>
</evidence>
<feature type="compositionally biased region" description="Polar residues" evidence="5">
    <location>
        <begin position="400"/>
        <end position="415"/>
    </location>
</feature>
<comment type="similarity">
    <text evidence="4">Belongs to the cyclic nucleotide phosphodiesterase class-III family.</text>
</comment>
<dbReference type="PANTHER" id="PTHR42988:SF2">
    <property type="entry name" value="CYCLIC NUCLEOTIDE PHOSPHODIESTERASE CBUA0032-RELATED"/>
    <property type="match status" value="1"/>
</dbReference>
<dbReference type="PANTHER" id="PTHR42988">
    <property type="entry name" value="PHOSPHOHYDROLASE"/>
    <property type="match status" value="1"/>
</dbReference>
<keyword evidence="7" id="KW-0732">Signal</keyword>
<feature type="transmembrane region" description="Helical" evidence="6">
    <location>
        <begin position="452"/>
        <end position="473"/>
    </location>
</feature>
<feature type="transmembrane region" description="Helical" evidence="6">
    <location>
        <begin position="611"/>
        <end position="632"/>
    </location>
</feature>
<dbReference type="EMBL" id="LXWW01000238">
    <property type="protein sequence ID" value="OAO14443.1"/>
    <property type="molecule type" value="Genomic_DNA"/>
</dbReference>
<evidence type="ECO:0000313" key="9">
    <source>
        <dbReference type="EMBL" id="OAO14443.1"/>
    </source>
</evidence>
<feature type="transmembrane region" description="Helical" evidence="6">
    <location>
        <begin position="583"/>
        <end position="605"/>
    </location>
</feature>
<dbReference type="SUPFAM" id="SSF56300">
    <property type="entry name" value="Metallo-dependent phosphatases"/>
    <property type="match status" value="1"/>
</dbReference>
<keyword evidence="10" id="KW-1185">Reference proteome</keyword>
<feature type="chain" id="PRO_5008274513" evidence="7">
    <location>
        <begin position="24"/>
        <end position="644"/>
    </location>
</feature>
<proteinExistence type="inferred from homology"/>
<dbReference type="Proteomes" id="UP000078348">
    <property type="component" value="Unassembled WGS sequence"/>
</dbReference>
<feature type="domain" description="Calcineurin-like phosphoesterase" evidence="8">
    <location>
        <begin position="25"/>
        <end position="222"/>
    </location>
</feature>
<evidence type="ECO:0000313" key="10">
    <source>
        <dbReference type="Proteomes" id="UP000078348"/>
    </source>
</evidence>
<evidence type="ECO:0000256" key="4">
    <source>
        <dbReference type="ARBA" id="ARBA00025742"/>
    </source>
</evidence>
<dbReference type="InterPro" id="IPR050884">
    <property type="entry name" value="CNP_phosphodiesterase-III"/>
</dbReference>
<sequence length="644" mass="72788">MLSFYSRISMLLVILLFTVNGKAITLLQISDLHTRKGHSADEENLRLFGSSVLPAIRPDRVIVTGDVVMGYETRFFSKSVQSQWDQYRTLWESQQTISRENWLDVPGNHDYTMSTSSDFIREQFAQKHEDNGVFSVIENDESRVCLLGLDTSYLPHMPYWLNLYGFLSSKTRRWVQQAVSTHDCSFSIAFGHIPLALLNTRSILRLFRRAGVFFYLSGHLHDSHGVFHVQYDSVYDLELPSLAYTGTYRLLVISGSWLAFADRSVRDTAHPFLLFLNPPLLESNPQHSPQEWAQHVRDSLTVHVALYALQAVEWQAFRLTLDGEPISALLLQGEMKEVMELEWIWDARSLPPAAHTLEVTVSYLQNGQTRDLHVLRVFDLSEACLGQSSEACFEVSSDASSNASFDTSSNTSSNASKRLSRTTTSTSPQHKKPQRVHVNTPAQRWTMTKLRWLEPLGALFATLALSLATLLLLKHPRSLLAIMPSSAGKRVQQLRSNPALFALFFTAALSLAGGTYFCGVHDHSFVCSLLWGTLTYSRDSGWNFFFWTEVAMWSLGTNLCVLLPMLTYCLLRLQPLRYRFGRLAEHGCLLLAVVYTFIQTVLIVGNFSPSLWLFSWNVFWLPPLLIAGSLLACGRKSGGEDHVV</sequence>
<evidence type="ECO:0000256" key="5">
    <source>
        <dbReference type="SAM" id="MobiDB-lite"/>
    </source>
</evidence>
<dbReference type="InterPro" id="IPR029052">
    <property type="entry name" value="Metallo-depent_PP-like"/>
</dbReference>
<keyword evidence="2" id="KW-0378">Hydrolase</keyword>
<evidence type="ECO:0000256" key="3">
    <source>
        <dbReference type="ARBA" id="ARBA00023004"/>
    </source>
</evidence>
<keyword evidence="1" id="KW-0479">Metal-binding</keyword>
<dbReference type="InterPro" id="IPR004843">
    <property type="entry name" value="Calcineurin-like_PHP"/>
</dbReference>
<feature type="transmembrane region" description="Helical" evidence="6">
    <location>
        <begin position="499"/>
        <end position="517"/>
    </location>
</feature>
<dbReference type="Pfam" id="PF00149">
    <property type="entry name" value="Metallophos"/>
    <property type="match status" value="1"/>
</dbReference>
<keyword evidence="6" id="KW-0472">Membrane</keyword>
<accession>A0A196SBQ1</accession>
<keyword evidence="3" id="KW-0408">Iron</keyword>
<name>A0A196SBQ1_BLAHN</name>
<protein>
    <submittedName>
        <fullName evidence="9">Transmembrane protein</fullName>
    </submittedName>
</protein>
<dbReference type="GO" id="GO:0016787">
    <property type="term" value="F:hydrolase activity"/>
    <property type="evidence" value="ECO:0007669"/>
    <property type="project" value="UniProtKB-KW"/>
</dbReference>
<gene>
    <name evidence="9" type="ORF">AV274_3746</name>
</gene>
<evidence type="ECO:0000256" key="1">
    <source>
        <dbReference type="ARBA" id="ARBA00022723"/>
    </source>
</evidence>